<sequence length="258" mass="28467">MQVAQPSRNSFSPPQRQPRSGLQRQETASSLSSEQTTNINTRTSSLSLVPYPVLPDQPRSKQVAPYQPQRQLEPRPSSQRWQTSNPFRSDQTSSTTTRAGLHRGQSQTSFSSEQTNNTGTSSRPSFQVPVPEHQPRSVPQPTSGFRRHQTPSSLSQRPPSQTTIPRTSSRSSFQVPALEAHQPRSAPRQTLAEVQRLDDIERIAELQRSHVPRSAPTFGQPGPGTVPALAPPTEPHQGPAFGAGPPTPSPFLPFRRYH</sequence>
<protein>
    <submittedName>
        <fullName evidence="2">Uncharacterized protein</fullName>
    </submittedName>
</protein>
<evidence type="ECO:0000313" key="2">
    <source>
        <dbReference type="EMBL" id="OCK83297.1"/>
    </source>
</evidence>
<keyword evidence="3" id="KW-1185">Reference proteome</keyword>
<feature type="region of interest" description="Disordered" evidence="1">
    <location>
        <begin position="209"/>
        <end position="258"/>
    </location>
</feature>
<dbReference type="AlphaFoldDB" id="A0A8E2JI95"/>
<accession>A0A8E2JI95</accession>
<feature type="compositionally biased region" description="Polar residues" evidence="1">
    <location>
        <begin position="150"/>
        <end position="174"/>
    </location>
</feature>
<name>A0A8E2JI95_9PEZI</name>
<evidence type="ECO:0000313" key="3">
    <source>
        <dbReference type="Proteomes" id="UP000250266"/>
    </source>
</evidence>
<gene>
    <name evidence="2" type="ORF">K432DRAFT_379616</name>
</gene>
<dbReference type="Proteomes" id="UP000250266">
    <property type="component" value="Unassembled WGS sequence"/>
</dbReference>
<feature type="region of interest" description="Disordered" evidence="1">
    <location>
        <begin position="1"/>
        <end position="190"/>
    </location>
</feature>
<proteinExistence type="predicted"/>
<reference evidence="2 3" key="1">
    <citation type="journal article" date="2016" name="Nat. Commun.">
        <title>Ectomycorrhizal ecology is imprinted in the genome of the dominant symbiotic fungus Cenococcum geophilum.</title>
        <authorList>
            <consortium name="DOE Joint Genome Institute"/>
            <person name="Peter M."/>
            <person name="Kohler A."/>
            <person name="Ohm R.A."/>
            <person name="Kuo A."/>
            <person name="Krutzmann J."/>
            <person name="Morin E."/>
            <person name="Arend M."/>
            <person name="Barry K.W."/>
            <person name="Binder M."/>
            <person name="Choi C."/>
            <person name="Clum A."/>
            <person name="Copeland A."/>
            <person name="Grisel N."/>
            <person name="Haridas S."/>
            <person name="Kipfer T."/>
            <person name="LaButti K."/>
            <person name="Lindquist E."/>
            <person name="Lipzen A."/>
            <person name="Maire R."/>
            <person name="Meier B."/>
            <person name="Mihaltcheva S."/>
            <person name="Molinier V."/>
            <person name="Murat C."/>
            <person name="Poggeler S."/>
            <person name="Quandt C.A."/>
            <person name="Sperisen C."/>
            <person name="Tritt A."/>
            <person name="Tisserant E."/>
            <person name="Crous P.W."/>
            <person name="Henrissat B."/>
            <person name="Nehls U."/>
            <person name="Egli S."/>
            <person name="Spatafora J.W."/>
            <person name="Grigoriev I.V."/>
            <person name="Martin F.M."/>
        </authorList>
    </citation>
    <scope>NUCLEOTIDE SEQUENCE [LARGE SCALE GENOMIC DNA]</scope>
    <source>
        <strain evidence="2 3">CBS 459.81</strain>
    </source>
</reference>
<organism evidence="2 3">
    <name type="scientific">Lepidopterella palustris CBS 459.81</name>
    <dbReference type="NCBI Taxonomy" id="1314670"/>
    <lineage>
        <taxon>Eukaryota</taxon>
        <taxon>Fungi</taxon>
        <taxon>Dikarya</taxon>
        <taxon>Ascomycota</taxon>
        <taxon>Pezizomycotina</taxon>
        <taxon>Dothideomycetes</taxon>
        <taxon>Pleosporomycetidae</taxon>
        <taxon>Mytilinidiales</taxon>
        <taxon>Argynnaceae</taxon>
        <taxon>Lepidopterella</taxon>
    </lineage>
</organism>
<feature type="compositionally biased region" description="Polar residues" evidence="1">
    <location>
        <begin position="76"/>
        <end position="125"/>
    </location>
</feature>
<dbReference type="EMBL" id="KV744864">
    <property type="protein sequence ID" value="OCK83297.1"/>
    <property type="molecule type" value="Genomic_DNA"/>
</dbReference>
<feature type="compositionally biased region" description="Polar residues" evidence="1">
    <location>
        <begin position="1"/>
        <end position="47"/>
    </location>
</feature>
<evidence type="ECO:0000256" key="1">
    <source>
        <dbReference type="SAM" id="MobiDB-lite"/>
    </source>
</evidence>